<dbReference type="InterPro" id="IPR015032">
    <property type="entry name" value="ThsB__TIR-like_domain"/>
</dbReference>
<dbReference type="Pfam" id="PF08937">
    <property type="entry name" value="ThsB_TIR"/>
    <property type="match status" value="1"/>
</dbReference>
<dbReference type="Proteomes" id="UP000321172">
    <property type="component" value="Chromosome"/>
</dbReference>
<keyword evidence="3" id="KW-1185">Reference proteome</keyword>
<protein>
    <submittedName>
        <fullName evidence="2">Nuclease</fullName>
    </submittedName>
</protein>
<evidence type="ECO:0000259" key="1">
    <source>
        <dbReference type="Pfam" id="PF08937"/>
    </source>
</evidence>
<dbReference type="Gene3D" id="3.40.50.9200">
    <property type="entry name" value="Hypothetical protein MTH538"/>
    <property type="match status" value="1"/>
</dbReference>
<evidence type="ECO:0000313" key="2">
    <source>
        <dbReference type="EMBL" id="QEA16017.1"/>
    </source>
</evidence>
<dbReference type="InterPro" id="IPR036490">
    <property type="entry name" value="ThsB_TIR-like_sf"/>
</dbReference>
<dbReference type="KEGG" id="ngf:FRF71_07645"/>
<gene>
    <name evidence="2" type="ORF">FRF71_07645</name>
</gene>
<proteinExistence type="predicted"/>
<organism evidence="2 3">
    <name type="scientific">Novosphingobium ginsenosidimutans</name>
    <dbReference type="NCBI Taxonomy" id="1176536"/>
    <lineage>
        <taxon>Bacteria</taxon>
        <taxon>Pseudomonadati</taxon>
        <taxon>Pseudomonadota</taxon>
        <taxon>Alphaproteobacteria</taxon>
        <taxon>Sphingomonadales</taxon>
        <taxon>Sphingomonadaceae</taxon>
        <taxon>Novosphingobium</taxon>
    </lineage>
</organism>
<dbReference type="EMBL" id="CP042345">
    <property type="protein sequence ID" value="QEA16017.1"/>
    <property type="molecule type" value="Genomic_DNA"/>
</dbReference>
<feature type="domain" description="Thoeris protein ThsB TIR-like" evidence="1">
    <location>
        <begin position="7"/>
        <end position="110"/>
    </location>
</feature>
<reference evidence="2 3" key="1">
    <citation type="journal article" date="2013" name="J. Microbiol. Biotechnol.">
        <title>Novosphingobium ginsenosidimutans sp. nov., with the ability to convert ginsenoside.</title>
        <authorList>
            <person name="Kim J.K."/>
            <person name="He D."/>
            <person name="Liu Q.M."/>
            <person name="Park H.Y."/>
            <person name="Jung M.S."/>
            <person name="Yoon M.H."/>
            <person name="Kim S.C."/>
            <person name="Im W.T."/>
        </authorList>
    </citation>
    <scope>NUCLEOTIDE SEQUENCE [LARGE SCALE GENOMIC DNA]</scope>
    <source>
        <strain evidence="2 3">FW-6</strain>
    </source>
</reference>
<dbReference type="RefSeq" id="WP_147090049.1">
    <property type="nucleotide sequence ID" value="NZ_BAABJD010000001.1"/>
</dbReference>
<name>A0A5B8S5J1_9SPHN</name>
<sequence>MYNISVFISHSWAYSEHYNTLSAWIFGESWNVGGIPINFHDTSVPKENAIDYANSDEELRNAIYARIRVSDVVLIPTGMYIDHSNWIQKELEGSFYYKKPILAVSPWAQEKKASIVASAAKLQVGWSKNSVVTGIWRAKMNNGA</sequence>
<dbReference type="AlphaFoldDB" id="A0A5B8S5J1"/>
<dbReference type="SUPFAM" id="SSF52206">
    <property type="entry name" value="Hypothetical protein MTH538"/>
    <property type="match status" value="1"/>
</dbReference>
<accession>A0A5B8S5J1</accession>
<evidence type="ECO:0000313" key="3">
    <source>
        <dbReference type="Proteomes" id="UP000321172"/>
    </source>
</evidence>
<dbReference type="OrthoDB" id="9811746at2"/>